<comment type="caution">
    <text evidence="1">The sequence shown here is derived from an EMBL/GenBank/DDBJ whole genome shotgun (WGS) entry which is preliminary data.</text>
</comment>
<protein>
    <recommendedName>
        <fullName evidence="3">Lipoprotein</fullName>
    </recommendedName>
</protein>
<accession>A0ABU1B2P5</accession>
<dbReference type="Proteomes" id="UP001228446">
    <property type="component" value="Unassembled WGS sequence"/>
</dbReference>
<sequence>MNQIIRMLIESSGDMKKIIIGVFCLFLVGCAAKQNVDTEKTVSIKPVQTSSDVQKEYSSFDVIADNFIKVYIEQSFDLEQLELKKKRLEDFAGDSSLELAVSDVVALQSELSEYQKNNVLRTSASVTLVERTLEKSEVYKRGALYFADVTYKESSPAYGGSFERRKQYSFKVQDSKIVSFQEVK</sequence>
<dbReference type="PROSITE" id="PS51257">
    <property type="entry name" value="PROKAR_LIPOPROTEIN"/>
    <property type="match status" value="1"/>
</dbReference>
<evidence type="ECO:0000313" key="2">
    <source>
        <dbReference type="Proteomes" id="UP001228446"/>
    </source>
</evidence>
<keyword evidence="2" id="KW-1185">Reference proteome</keyword>
<gene>
    <name evidence="1" type="ORF">RFF62_04860</name>
</gene>
<dbReference type="EMBL" id="JAVIBX010000014">
    <property type="protein sequence ID" value="MDQ8833118.1"/>
    <property type="molecule type" value="Genomic_DNA"/>
</dbReference>
<dbReference type="RefSeq" id="WP_308938284.1">
    <property type="nucleotide sequence ID" value="NZ_JAVIBP010000028.1"/>
</dbReference>
<name>A0ABU1B2P5_9STRE</name>
<organism evidence="1 2">
    <name type="scientific">Streptococcus ruminantium</name>
    <dbReference type="NCBI Taxonomy" id="1917441"/>
    <lineage>
        <taxon>Bacteria</taxon>
        <taxon>Bacillati</taxon>
        <taxon>Bacillota</taxon>
        <taxon>Bacilli</taxon>
        <taxon>Lactobacillales</taxon>
        <taxon>Streptococcaceae</taxon>
        <taxon>Streptococcus</taxon>
    </lineage>
</organism>
<evidence type="ECO:0008006" key="3">
    <source>
        <dbReference type="Google" id="ProtNLM"/>
    </source>
</evidence>
<proteinExistence type="predicted"/>
<reference evidence="1 2" key="1">
    <citation type="submission" date="2023-08" db="EMBL/GenBank/DDBJ databases">
        <title>Streptococcus ruminantium-associated sheep mastitis outbreak detected in Italy is distinct from bovine isolates.</title>
        <authorList>
            <person name="Rosa M.N."/>
            <person name="Vezina B."/>
            <person name="Tola S."/>
        </authorList>
    </citation>
    <scope>NUCLEOTIDE SEQUENCE [LARGE SCALE GENOMIC DNA]</scope>
    <source>
        <strain evidence="1 2">OM6730</strain>
    </source>
</reference>
<evidence type="ECO:0000313" key="1">
    <source>
        <dbReference type="EMBL" id="MDQ8833118.1"/>
    </source>
</evidence>